<protein>
    <submittedName>
        <fullName evidence="4">DUF3298 and DUF4163 domain-containing protein</fullName>
    </submittedName>
</protein>
<sequence length="265" mass="28999">MDRRTPLLSALLLALALSACAAPGPAETTPAPTPEAPAETTPAPAELVWTDQDFSQDFTAEDGTVVMSVDYLFPDIQNYDQDPAWSAIHDYYATEGAAYLENAQELAVYASGDYQVSKTLGEEFLPYGEAHSYRVAYQTDTLASLVRSYYANSVTGAAHPANYQFSETFDLTTGERLALDDCFTDAGAARSRILDTLAEAGQGAGFTREALEEQFNDAYFYLTEDHFVFYYQPDTLAPYAAGLLEFSVPYDGLRDLLALELESPT</sequence>
<evidence type="ECO:0000313" key="4">
    <source>
        <dbReference type="EMBL" id="HJC41626.1"/>
    </source>
</evidence>
<feature type="region of interest" description="Disordered" evidence="1">
    <location>
        <begin position="23"/>
        <end position="42"/>
    </location>
</feature>
<dbReference type="Proteomes" id="UP000823882">
    <property type="component" value="Unassembled WGS sequence"/>
</dbReference>
<feature type="domain" description="DUF3298" evidence="3">
    <location>
        <begin position="212"/>
        <end position="251"/>
    </location>
</feature>
<comment type="caution">
    <text evidence="4">The sequence shown here is derived from an EMBL/GenBank/DDBJ whole genome shotgun (WGS) entry which is preliminary data.</text>
</comment>
<name>A0A9D2T172_9FIRM</name>
<organism evidence="4 5">
    <name type="scientific">Candidatus Intestinimonas pullistercoris</name>
    <dbReference type="NCBI Taxonomy" id="2838623"/>
    <lineage>
        <taxon>Bacteria</taxon>
        <taxon>Bacillati</taxon>
        <taxon>Bacillota</taxon>
        <taxon>Clostridia</taxon>
        <taxon>Eubacteriales</taxon>
        <taxon>Intestinimonas</taxon>
    </lineage>
</organism>
<keyword evidence="2" id="KW-0732">Signal</keyword>
<evidence type="ECO:0000313" key="5">
    <source>
        <dbReference type="Proteomes" id="UP000823882"/>
    </source>
</evidence>
<feature type="signal peptide" evidence="2">
    <location>
        <begin position="1"/>
        <end position="21"/>
    </location>
</feature>
<dbReference type="EMBL" id="DWWJ01000158">
    <property type="protein sequence ID" value="HJC41626.1"/>
    <property type="molecule type" value="Genomic_DNA"/>
</dbReference>
<dbReference type="AlphaFoldDB" id="A0A9D2T172"/>
<feature type="chain" id="PRO_5039071589" evidence="2">
    <location>
        <begin position="22"/>
        <end position="265"/>
    </location>
</feature>
<dbReference type="InterPro" id="IPR037126">
    <property type="entry name" value="PdaC/RsiV-like_sf"/>
</dbReference>
<dbReference type="Pfam" id="PF11738">
    <property type="entry name" value="DUF3298"/>
    <property type="match status" value="1"/>
</dbReference>
<dbReference type="Gene3D" id="3.30.565.40">
    <property type="entry name" value="Fervidobacterium nodosum Rt17-B1 like"/>
    <property type="match status" value="1"/>
</dbReference>
<accession>A0A9D2T172</accession>
<dbReference type="PROSITE" id="PS51257">
    <property type="entry name" value="PROKAR_LIPOPROTEIN"/>
    <property type="match status" value="1"/>
</dbReference>
<reference evidence="4" key="2">
    <citation type="submission" date="2021-04" db="EMBL/GenBank/DDBJ databases">
        <authorList>
            <person name="Gilroy R."/>
        </authorList>
    </citation>
    <scope>NUCLEOTIDE SEQUENCE</scope>
    <source>
        <strain evidence="4">CHK186-1790</strain>
    </source>
</reference>
<evidence type="ECO:0000256" key="1">
    <source>
        <dbReference type="SAM" id="MobiDB-lite"/>
    </source>
</evidence>
<gene>
    <name evidence="4" type="ORF">H9701_08745</name>
</gene>
<dbReference type="Gene3D" id="3.90.640.20">
    <property type="entry name" value="Heat-shock cognate protein, ATPase"/>
    <property type="match status" value="1"/>
</dbReference>
<dbReference type="InterPro" id="IPR021729">
    <property type="entry name" value="DUF3298"/>
</dbReference>
<reference evidence="4" key="1">
    <citation type="journal article" date="2021" name="PeerJ">
        <title>Extensive microbial diversity within the chicken gut microbiome revealed by metagenomics and culture.</title>
        <authorList>
            <person name="Gilroy R."/>
            <person name="Ravi A."/>
            <person name="Getino M."/>
            <person name="Pursley I."/>
            <person name="Horton D.L."/>
            <person name="Alikhan N.F."/>
            <person name="Baker D."/>
            <person name="Gharbi K."/>
            <person name="Hall N."/>
            <person name="Watson M."/>
            <person name="Adriaenssens E.M."/>
            <person name="Foster-Nyarko E."/>
            <person name="Jarju S."/>
            <person name="Secka A."/>
            <person name="Antonio M."/>
            <person name="Oren A."/>
            <person name="Chaudhuri R.R."/>
            <person name="La Ragione R."/>
            <person name="Hildebrand F."/>
            <person name="Pallen M.J."/>
        </authorList>
    </citation>
    <scope>NUCLEOTIDE SEQUENCE</scope>
    <source>
        <strain evidence="4">CHK186-1790</strain>
    </source>
</reference>
<evidence type="ECO:0000259" key="3">
    <source>
        <dbReference type="Pfam" id="PF11738"/>
    </source>
</evidence>
<evidence type="ECO:0000256" key="2">
    <source>
        <dbReference type="SAM" id="SignalP"/>
    </source>
</evidence>
<proteinExistence type="predicted"/>